<dbReference type="InterPro" id="IPR005123">
    <property type="entry name" value="Oxoglu/Fe-dep_dioxygenase_dom"/>
</dbReference>
<accession>A0A485KHK4</accession>
<keyword evidence="9" id="KW-1185">Reference proteome</keyword>
<evidence type="ECO:0000259" key="6">
    <source>
        <dbReference type="PROSITE" id="PS51471"/>
    </source>
</evidence>
<sequence>MLAAAAAHDATCRLPPPLLSSPMAPSCAIPYRQEVVAQDPYIVVLHGPILSLDIANLLNTYRPRIDVSASRYSASMYLNWTTEPQIASIAARVVPTIESFFPDALVRIESVALTRYATGQSYGWHLDAYNMQTLESRALTFLVYLTDVPHGGGGETVFAHVASDGSRIAADSTLARACEASSRHTKVSPHAGRALLFRNVAGAVATHGSCVLHGPVKWIMQFWMSI</sequence>
<dbReference type="InterPro" id="IPR006620">
    <property type="entry name" value="Pro_4_hyd_alph"/>
</dbReference>
<dbReference type="GO" id="GO:0031418">
    <property type="term" value="F:L-ascorbic acid binding"/>
    <property type="evidence" value="ECO:0007669"/>
    <property type="project" value="InterPro"/>
</dbReference>
<evidence type="ECO:0000256" key="1">
    <source>
        <dbReference type="ARBA" id="ARBA00001961"/>
    </source>
</evidence>
<evidence type="ECO:0000256" key="3">
    <source>
        <dbReference type="ARBA" id="ARBA00022964"/>
    </source>
</evidence>
<dbReference type="EMBL" id="CAADRA010002228">
    <property type="protein sequence ID" value="VFT82836.1"/>
    <property type="molecule type" value="Genomic_DNA"/>
</dbReference>
<dbReference type="PANTHER" id="PTHR10869">
    <property type="entry name" value="PROLYL 4-HYDROXYLASE ALPHA SUBUNIT"/>
    <property type="match status" value="1"/>
</dbReference>
<evidence type="ECO:0000313" key="8">
    <source>
        <dbReference type="EMBL" id="VFT82836.1"/>
    </source>
</evidence>
<dbReference type="PROSITE" id="PS51471">
    <property type="entry name" value="FE2OG_OXY"/>
    <property type="match status" value="1"/>
</dbReference>
<dbReference type="GO" id="GO:0004656">
    <property type="term" value="F:procollagen-proline 4-dioxygenase activity"/>
    <property type="evidence" value="ECO:0007669"/>
    <property type="project" value="TreeGrafter"/>
</dbReference>
<reference evidence="8 9" key="1">
    <citation type="submission" date="2019-03" db="EMBL/GenBank/DDBJ databases">
        <authorList>
            <person name="Gaulin E."/>
            <person name="Dumas B."/>
        </authorList>
    </citation>
    <scope>NUCLEOTIDE SEQUENCE [LARGE SCALE GENOMIC DNA]</scope>
    <source>
        <strain evidence="8">CBS 568.67</strain>
    </source>
</reference>
<gene>
    <name evidence="8" type="primary">Aste57867_5813</name>
    <name evidence="7" type="ORF">As57867_005799</name>
    <name evidence="8" type="ORF">ASTE57867_5813</name>
</gene>
<dbReference type="PANTHER" id="PTHR10869:SF246">
    <property type="entry name" value="TRANSMEMBRANE PROLYL 4-HYDROXYLASE"/>
    <property type="match status" value="1"/>
</dbReference>
<evidence type="ECO:0000256" key="5">
    <source>
        <dbReference type="ARBA" id="ARBA00023004"/>
    </source>
</evidence>
<dbReference type="GO" id="GO:0005783">
    <property type="term" value="C:endoplasmic reticulum"/>
    <property type="evidence" value="ECO:0007669"/>
    <property type="project" value="TreeGrafter"/>
</dbReference>
<dbReference type="OrthoDB" id="10259408at2759"/>
<dbReference type="EMBL" id="VJMH01002226">
    <property type="protein sequence ID" value="KAF0709588.1"/>
    <property type="molecule type" value="Genomic_DNA"/>
</dbReference>
<comment type="cofactor">
    <cofactor evidence="1">
        <name>L-ascorbate</name>
        <dbReference type="ChEBI" id="CHEBI:38290"/>
    </cofactor>
</comment>
<feature type="domain" description="Fe2OG dioxygenase" evidence="6">
    <location>
        <begin position="107"/>
        <end position="226"/>
    </location>
</feature>
<keyword evidence="4" id="KW-0560">Oxidoreductase</keyword>
<keyword evidence="2" id="KW-0479">Metal-binding</keyword>
<name>A0A485KHK4_9STRA</name>
<organism evidence="8 9">
    <name type="scientific">Aphanomyces stellatus</name>
    <dbReference type="NCBI Taxonomy" id="120398"/>
    <lineage>
        <taxon>Eukaryota</taxon>
        <taxon>Sar</taxon>
        <taxon>Stramenopiles</taxon>
        <taxon>Oomycota</taxon>
        <taxon>Saprolegniomycetes</taxon>
        <taxon>Saprolegniales</taxon>
        <taxon>Verrucalvaceae</taxon>
        <taxon>Aphanomyces</taxon>
    </lineage>
</organism>
<dbReference type="InterPro" id="IPR044862">
    <property type="entry name" value="Pro_4_hyd_alph_FE2OG_OXY"/>
</dbReference>
<keyword evidence="3" id="KW-0223">Dioxygenase</keyword>
<keyword evidence="5" id="KW-0408">Iron</keyword>
<proteinExistence type="predicted"/>
<dbReference type="Gene3D" id="2.60.120.620">
    <property type="entry name" value="q2cbj1_9rhob like domain"/>
    <property type="match status" value="1"/>
</dbReference>
<dbReference type="InterPro" id="IPR045054">
    <property type="entry name" value="P4HA-like"/>
</dbReference>
<dbReference type="AlphaFoldDB" id="A0A485KHK4"/>
<evidence type="ECO:0000313" key="9">
    <source>
        <dbReference type="Proteomes" id="UP000332933"/>
    </source>
</evidence>
<dbReference type="Pfam" id="PF13640">
    <property type="entry name" value="2OG-FeII_Oxy_3"/>
    <property type="match status" value="1"/>
</dbReference>
<dbReference type="SMART" id="SM00702">
    <property type="entry name" value="P4Hc"/>
    <property type="match status" value="1"/>
</dbReference>
<evidence type="ECO:0000313" key="7">
    <source>
        <dbReference type="EMBL" id="KAF0709588.1"/>
    </source>
</evidence>
<protein>
    <submittedName>
        <fullName evidence="8">Aste57867_5813 protein</fullName>
    </submittedName>
</protein>
<dbReference type="Proteomes" id="UP000332933">
    <property type="component" value="Unassembled WGS sequence"/>
</dbReference>
<dbReference type="GO" id="GO:0005506">
    <property type="term" value="F:iron ion binding"/>
    <property type="evidence" value="ECO:0007669"/>
    <property type="project" value="InterPro"/>
</dbReference>
<evidence type="ECO:0000256" key="4">
    <source>
        <dbReference type="ARBA" id="ARBA00023002"/>
    </source>
</evidence>
<reference evidence="7" key="2">
    <citation type="submission" date="2019-06" db="EMBL/GenBank/DDBJ databases">
        <title>Genomics analysis of Aphanomyces spp. identifies a new class of oomycete effector associated with host adaptation.</title>
        <authorList>
            <person name="Gaulin E."/>
        </authorList>
    </citation>
    <scope>NUCLEOTIDE SEQUENCE</scope>
    <source>
        <strain evidence="7">CBS 578.67</strain>
    </source>
</reference>
<evidence type="ECO:0000256" key="2">
    <source>
        <dbReference type="ARBA" id="ARBA00022723"/>
    </source>
</evidence>